<sequence length="92" mass="10178">MPRYLAGFSLAAMQETESLSKKIGRALTLIRETRGLTVTQLAKRIGCHRATVTEWERGGTKLSGLRIVNIENHIRGCGATFEEVIEEIGYGD</sequence>
<dbReference type="EMBL" id="JABXWD010000642">
    <property type="protein sequence ID" value="MBV6343526.1"/>
    <property type="molecule type" value="Genomic_DNA"/>
</dbReference>
<dbReference type="RefSeq" id="WP_218254141.1">
    <property type="nucleotide sequence ID" value="NZ_JABXWD010000642.1"/>
</dbReference>
<comment type="caution">
    <text evidence="2">The sequence shown here is derived from an EMBL/GenBank/DDBJ whole genome shotgun (WGS) entry which is preliminary data.</text>
</comment>
<dbReference type="Proteomes" id="UP001196980">
    <property type="component" value="Unassembled WGS sequence"/>
</dbReference>
<evidence type="ECO:0000313" key="2">
    <source>
        <dbReference type="EMBL" id="MBV6343526.1"/>
    </source>
</evidence>
<evidence type="ECO:0000259" key="1">
    <source>
        <dbReference type="PROSITE" id="PS50943"/>
    </source>
</evidence>
<dbReference type="PROSITE" id="PS50943">
    <property type="entry name" value="HTH_CROC1"/>
    <property type="match status" value="1"/>
</dbReference>
<protein>
    <submittedName>
        <fullName evidence="2">Helix-turn-helix transcriptional regulator</fullName>
    </submittedName>
</protein>
<dbReference type="Pfam" id="PF01381">
    <property type="entry name" value="HTH_3"/>
    <property type="match status" value="1"/>
</dbReference>
<accession>A0ABS6S3U6</accession>
<dbReference type="InterPro" id="IPR001387">
    <property type="entry name" value="Cro/C1-type_HTH"/>
</dbReference>
<dbReference type="CDD" id="cd00093">
    <property type="entry name" value="HTH_XRE"/>
    <property type="match status" value="1"/>
</dbReference>
<feature type="domain" description="HTH cro/C1-type" evidence="1">
    <location>
        <begin position="27"/>
        <end position="72"/>
    </location>
</feature>
<proteinExistence type="predicted"/>
<keyword evidence="3" id="KW-1185">Reference proteome</keyword>
<name>A0ABS6S3U6_9BACT</name>
<organism evidence="2 3">
    <name type="scientific">Candidatus Magnetobacterium casense</name>
    <dbReference type="NCBI Taxonomy" id="1455061"/>
    <lineage>
        <taxon>Bacteria</taxon>
        <taxon>Pseudomonadati</taxon>
        <taxon>Nitrospirota</taxon>
        <taxon>Thermodesulfovibrionia</taxon>
        <taxon>Thermodesulfovibrionales</taxon>
        <taxon>Candidatus Magnetobacteriaceae</taxon>
        <taxon>Candidatus Magnetobacterium</taxon>
    </lineage>
</organism>
<evidence type="ECO:0000313" key="3">
    <source>
        <dbReference type="Proteomes" id="UP001196980"/>
    </source>
</evidence>
<reference evidence="2 3" key="1">
    <citation type="journal article" date="2020" name="J Geophys Res Biogeosci">
        <title>Magnetotaxis as an Adaptation to Enable Bacterial Shuttling of Microbial Sulfur and Sulfur Cycling Across Aquatic Oxic#Anoxic Interfaces.</title>
        <authorList>
            <person name="Li J."/>
            <person name="Liu P."/>
            <person name="Wang J."/>
            <person name="Roberts A.P."/>
            <person name="Pan Y."/>
        </authorList>
    </citation>
    <scope>NUCLEOTIDE SEQUENCE [LARGE SCALE GENOMIC DNA]</scope>
    <source>
        <strain evidence="2 3">MYR-1_YQ</strain>
    </source>
</reference>
<gene>
    <name evidence="2" type="ORF">HWQ67_18295</name>
</gene>
<dbReference type="SMART" id="SM00530">
    <property type="entry name" value="HTH_XRE"/>
    <property type="match status" value="1"/>
</dbReference>